<proteinExistence type="inferred from homology"/>
<evidence type="ECO:0000256" key="8">
    <source>
        <dbReference type="ARBA" id="ARBA00022917"/>
    </source>
</evidence>
<evidence type="ECO:0000313" key="12">
    <source>
        <dbReference type="EMBL" id="RJP61537.1"/>
    </source>
</evidence>
<evidence type="ECO:0000256" key="2">
    <source>
        <dbReference type="ARBA" id="ARBA00011123"/>
    </source>
</evidence>
<evidence type="ECO:0000256" key="4">
    <source>
        <dbReference type="ARBA" id="ARBA00014428"/>
    </source>
</evidence>
<feature type="domain" description="Amidase" evidence="11">
    <location>
        <begin position="24"/>
        <end position="467"/>
    </location>
</feature>
<dbReference type="GO" id="GO:0030956">
    <property type="term" value="C:glutamyl-tRNA(Gln) amidotransferase complex"/>
    <property type="evidence" value="ECO:0007669"/>
    <property type="project" value="InterPro"/>
</dbReference>
<dbReference type="GO" id="GO:0005524">
    <property type="term" value="F:ATP binding"/>
    <property type="evidence" value="ECO:0007669"/>
    <property type="project" value="UniProtKB-KW"/>
</dbReference>
<evidence type="ECO:0000256" key="5">
    <source>
        <dbReference type="ARBA" id="ARBA00022598"/>
    </source>
</evidence>
<comment type="catalytic activity">
    <reaction evidence="9 10">
        <text>L-glutamyl-tRNA(Gln) + L-glutamine + ATP + H2O = L-glutaminyl-tRNA(Gln) + L-glutamate + ADP + phosphate + H(+)</text>
        <dbReference type="Rhea" id="RHEA:17521"/>
        <dbReference type="Rhea" id="RHEA-COMP:9681"/>
        <dbReference type="Rhea" id="RHEA-COMP:9684"/>
        <dbReference type="ChEBI" id="CHEBI:15377"/>
        <dbReference type="ChEBI" id="CHEBI:15378"/>
        <dbReference type="ChEBI" id="CHEBI:29985"/>
        <dbReference type="ChEBI" id="CHEBI:30616"/>
        <dbReference type="ChEBI" id="CHEBI:43474"/>
        <dbReference type="ChEBI" id="CHEBI:58359"/>
        <dbReference type="ChEBI" id="CHEBI:78520"/>
        <dbReference type="ChEBI" id="CHEBI:78521"/>
        <dbReference type="ChEBI" id="CHEBI:456216"/>
        <dbReference type="EC" id="6.3.5.7"/>
    </reaction>
</comment>
<evidence type="ECO:0000256" key="9">
    <source>
        <dbReference type="ARBA" id="ARBA00047407"/>
    </source>
</evidence>
<dbReference type="HAMAP" id="MF_00120">
    <property type="entry name" value="GatA"/>
    <property type="match status" value="1"/>
</dbReference>
<protein>
    <recommendedName>
        <fullName evidence="4 10">Glutamyl-tRNA(Gln) amidotransferase subunit A</fullName>
        <shortName evidence="10">Glu-ADT subunit A</shortName>
        <ecNumber evidence="3 10">6.3.5.7</ecNumber>
    </recommendedName>
</protein>
<dbReference type="SUPFAM" id="SSF75304">
    <property type="entry name" value="Amidase signature (AS) enzymes"/>
    <property type="match status" value="1"/>
</dbReference>
<keyword evidence="12" id="KW-0808">Transferase</keyword>
<evidence type="ECO:0000256" key="10">
    <source>
        <dbReference type="HAMAP-Rule" id="MF_00120"/>
    </source>
</evidence>
<keyword evidence="5 10" id="KW-0436">Ligase</keyword>
<name>A0A3A4R9L3_9BACT</name>
<keyword evidence="8 10" id="KW-0648">Protein biosynthesis</keyword>
<dbReference type="Pfam" id="PF01425">
    <property type="entry name" value="Amidase"/>
    <property type="match status" value="1"/>
</dbReference>
<reference evidence="12 13" key="1">
    <citation type="journal article" date="2017" name="ISME J.">
        <title>Energy and carbon metabolisms in a deep terrestrial subsurface fluid microbial community.</title>
        <authorList>
            <person name="Momper L."/>
            <person name="Jungbluth S.P."/>
            <person name="Lee M.D."/>
            <person name="Amend J.P."/>
        </authorList>
    </citation>
    <scope>NUCLEOTIDE SEQUENCE [LARGE SCALE GENOMIC DNA]</scope>
    <source>
        <strain evidence="12">SURF_26</strain>
    </source>
</reference>
<dbReference type="PROSITE" id="PS00571">
    <property type="entry name" value="AMIDASES"/>
    <property type="match status" value="1"/>
</dbReference>
<dbReference type="InterPro" id="IPR036928">
    <property type="entry name" value="AS_sf"/>
</dbReference>
<dbReference type="EC" id="6.3.5.7" evidence="3 10"/>
<dbReference type="InterPro" id="IPR004412">
    <property type="entry name" value="GatA"/>
</dbReference>
<keyword evidence="7 10" id="KW-0067">ATP-binding</keyword>
<dbReference type="InterPro" id="IPR023631">
    <property type="entry name" value="Amidase_dom"/>
</dbReference>
<evidence type="ECO:0000256" key="7">
    <source>
        <dbReference type="ARBA" id="ARBA00022840"/>
    </source>
</evidence>
<evidence type="ECO:0000259" key="11">
    <source>
        <dbReference type="Pfam" id="PF01425"/>
    </source>
</evidence>
<gene>
    <name evidence="10 12" type="primary">gatA</name>
    <name evidence="12" type="ORF">C4541_01670</name>
</gene>
<comment type="similarity">
    <text evidence="1 10">Belongs to the amidase family. GatA subfamily.</text>
</comment>
<dbReference type="AlphaFoldDB" id="A0A3A4R9L3"/>
<dbReference type="NCBIfam" id="TIGR00132">
    <property type="entry name" value="gatA"/>
    <property type="match status" value="1"/>
</dbReference>
<dbReference type="Gene3D" id="3.90.1300.10">
    <property type="entry name" value="Amidase signature (AS) domain"/>
    <property type="match status" value="1"/>
</dbReference>
<dbReference type="GO" id="GO:0050567">
    <property type="term" value="F:glutaminyl-tRNA synthase (glutamine-hydrolyzing) activity"/>
    <property type="evidence" value="ECO:0007669"/>
    <property type="project" value="UniProtKB-UniRule"/>
</dbReference>
<evidence type="ECO:0000256" key="3">
    <source>
        <dbReference type="ARBA" id="ARBA00012739"/>
    </source>
</evidence>
<feature type="active site" description="Charge relay system" evidence="10">
    <location>
        <position position="154"/>
    </location>
</feature>
<evidence type="ECO:0000313" key="13">
    <source>
        <dbReference type="Proteomes" id="UP000266426"/>
    </source>
</evidence>
<keyword evidence="6 10" id="KW-0547">Nucleotide-binding</keyword>
<comment type="subunit">
    <text evidence="2 10">Heterotrimer of A, B and C subunits.</text>
</comment>
<comment type="caution">
    <text evidence="12">The sequence shown here is derived from an EMBL/GenBank/DDBJ whole genome shotgun (WGS) entry which is preliminary data.</text>
</comment>
<dbReference type="EMBL" id="QZJZ01000011">
    <property type="protein sequence ID" value="RJP61537.1"/>
    <property type="molecule type" value="Genomic_DNA"/>
</dbReference>
<comment type="function">
    <text evidence="10">Allows the formation of correctly charged Gln-tRNA(Gln) through the transamidation of misacylated Glu-tRNA(Gln) in organisms which lack glutaminyl-tRNA synthetase. The reaction takes place in the presence of glutamine and ATP through an activated gamma-phospho-Glu-tRNA(Gln).</text>
</comment>
<sequence length="487" mass="52734">MTLYAKTAVELLAMMRRKEACAREIVESVFQRIEAINDKLNAFVALDKEGALKKADEVDRKRAAGEPLGELAGIPVGIKDNLCNHTHPTTCASNILQGYNAAFTGTAVRKLHKADAVIIGNLNMDEFAMGSSCETSFYGPCKNPWNLDYIPGGSSGGSASAVAADMAVMTLGSDTGGSIRQPASLCGVVGMKPTYGRVSRFGLVAFASSLDQIGPITKTVEDNALLLKVISGHDTHDSTSIDTPVPDYLSLLDKPLKGLKIGIPKEYFIDGMDAEVEQSVRAGIDTLKKLGAETVDISLPHTEYAVSTYYIIATAEASSNLARFDGVRYGNRTKNPSDLKELYYKSRSEGFGDEVKRRILLGTYVLSSGYYDAYYKKAQKVRTLIRQDFTKAFEKVDCIITPVSPTPAFKLGEKINDPLTMYLGDIFTISINLAGLPALSVPCGFSGNGLPIGMQIIGKTLDEERILQIGHVFEKNTLFHKEKPALG</sequence>
<dbReference type="InterPro" id="IPR020556">
    <property type="entry name" value="Amidase_CS"/>
</dbReference>
<dbReference type="Proteomes" id="UP000266426">
    <property type="component" value="Unassembled WGS sequence"/>
</dbReference>
<dbReference type="PANTHER" id="PTHR11895:SF151">
    <property type="entry name" value="GLUTAMYL-TRNA(GLN) AMIDOTRANSFERASE SUBUNIT A"/>
    <property type="match status" value="1"/>
</dbReference>
<dbReference type="InterPro" id="IPR000120">
    <property type="entry name" value="Amidase"/>
</dbReference>
<feature type="active site" description="Charge relay system" evidence="10">
    <location>
        <position position="79"/>
    </location>
</feature>
<evidence type="ECO:0000256" key="6">
    <source>
        <dbReference type="ARBA" id="ARBA00022741"/>
    </source>
</evidence>
<organism evidence="12 13">
    <name type="scientific">Candidatus Auribacter fodinae</name>
    <dbReference type="NCBI Taxonomy" id="2093366"/>
    <lineage>
        <taxon>Bacteria</taxon>
        <taxon>Pseudomonadati</taxon>
        <taxon>Candidatus Auribacterota</taxon>
        <taxon>Candidatus Auribacteria</taxon>
        <taxon>Candidatus Auribacterales</taxon>
        <taxon>Candidatus Auribacteraceae</taxon>
        <taxon>Candidatus Auribacter</taxon>
    </lineage>
</organism>
<dbReference type="GO" id="GO:0006412">
    <property type="term" value="P:translation"/>
    <property type="evidence" value="ECO:0007669"/>
    <property type="project" value="UniProtKB-UniRule"/>
</dbReference>
<dbReference type="PANTHER" id="PTHR11895">
    <property type="entry name" value="TRANSAMIDASE"/>
    <property type="match status" value="1"/>
</dbReference>
<feature type="active site" description="Acyl-ester intermediate" evidence="10">
    <location>
        <position position="178"/>
    </location>
</feature>
<accession>A0A3A4R9L3</accession>
<evidence type="ECO:0000256" key="1">
    <source>
        <dbReference type="ARBA" id="ARBA00008069"/>
    </source>
</evidence>
<dbReference type="GO" id="GO:0016740">
    <property type="term" value="F:transferase activity"/>
    <property type="evidence" value="ECO:0007669"/>
    <property type="project" value="UniProtKB-KW"/>
</dbReference>